<dbReference type="EMBL" id="VEPZ02000980">
    <property type="protein sequence ID" value="KAE8705627.1"/>
    <property type="molecule type" value="Genomic_DNA"/>
</dbReference>
<sequence>MRFFWKGGNIPARGAQKILAGEGSLWIAWINAYCFRVTDFWNVDCKLHFSWILVKMLKLISEALSLFCSGSNWTQIKVNWIWENIRSRYVKVSWHRLVWFPGHIPKFSLISWMAILHRLPTKDRLAKFGLPTDNACGLCNSGIESHNHLFFECLYAKSIWRVVLLSCGLTQEPLNWSDNLQWMV</sequence>
<feature type="domain" description="Reverse transcriptase zinc-binding" evidence="1">
    <location>
        <begin position="79"/>
        <end position="160"/>
    </location>
</feature>
<evidence type="ECO:0000313" key="2">
    <source>
        <dbReference type="EMBL" id="KAE8705627.1"/>
    </source>
</evidence>
<evidence type="ECO:0000313" key="3">
    <source>
        <dbReference type="Proteomes" id="UP000436088"/>
    </source>
</evidence>
<reference evidence="2" key="1">
    <citation type="submission" date="2019-09" db="EMBL/GenBank/DDBJ databases">
        <title>Draft genome information of white flower Hibiscus syriacus.</title>
        <authorList>
            <person name="Kim Y.-M."/>
        </authorList>
    </citation>
    <scope>NUCLEOTIDE SEQUENCE [LARGE SCALE GENOMIC DNA]</scope>
    <source>
        <strain evidence="2">YM2019G1</strain>
    </source>
</reference>
<accession>A0A6A3AQL0</accession>
<dbReference type="Pfam" id="PF13966">
    <property type="entry name" value="zf-RVT"/>
    <property type="match status" value="1"/>
</dbReference>
<dbReference type="PANTHER" id="PTHR33116:SF84">
    <property type="entry name" value="RNA-DIRECTED DNA POLYMERASE"/>
    <property type="match status" value="1"/>
</dbReference>
<protein>
    <recommendedName>
        <fullName evidence="1">Reverse transcriptase zinc-binding domain-containing protein</fullName>
    </recommendedName>
</protein>
<evidence type="ECO:0000259" key="1">
    <source>
        <dbReference type="Pfam" id="PF13966"/>
    </source>
</evidence>
<proteinExistence type="predicted"/>
<dbReference type="InterPro" id="IPR026960">
    <property type="entry name" value="RVT-Znf"/>
</dbReference>
<dbReference type="Proteomes" id="UP000436088">
    <property type="component" value="Unassembled WGS sequence"/>
</dbReference>
<organism evidence="2 3">
    <name type="scientific">Hibiscus syriacus</name>
    <name type="common">Rose of Sharon</name>
    <dbReference type="NCBI Taxonomy" id="106335"/>
    <lineage>
        <taxon>Eukaryota</taxon>
        <taxon>Viridiplantae</taxon>
        <taxon>Streptophyta</taxon>
        <taxon>Embryophyta</taxon>
        <taxon>Tracheophyta</taxon>
        <taxon>Spermatophyta</taxon>
        <taxon>Magnoliopsida</taxon>
        <taxon>eudicotyledons</taxon>
        <taxon>Gunneridae</taxon>
        <taxon>Pentapetalae</taxon>
        <taxon>rosids</taxon>
        <taxon>malvids</taxon>
        <taxon>Malvales</taxon>
        <taxon>Malvaceae</taxon>
        <taxon>Malvoideae</taxon>
        <taxon>Hibiscus</taxon>
    </lineage>
</organism>
<dbReference type="AlphaFoldDB" id="A0A6A3AQL0"/>
<dbReference type="PANTHER" id="PTHR33116">
    <property type="entry name" value="REVERSE TRANSCRIPTASE ZINC-BINDING DOMAIN-CONTAINING PROTEIN-RELATED-RELATED"/>
    <property type="match status" value="1"/>
</dbReference>
<name>A0A6A3AQL0_HIBSY</name>
<gene>
    <name evidence="2" type="ORF">F3Y22_tig00110419pilonHSYRG00081</name>
</gene>
<keyword evidence="3" id="KW-1185">Reference proteome</keyword>
<comment type="caution">
    <text evidence="2">The sequence shown here is derived from an EMBL/GenBank/DDBJ whole genome shotgun (WGS) entry which is preliminary data.</text>
</comment>